<dbReference type="AlphaFoldDB" id="A0A6M2E5U4"/>
<accession>A0A6M2E5U4</accession>
<sequence>MVLRIQKPLVLPQRELLCYAVFFLGLPVGVESDTLQTVEVCGIVGAVTVVPVQCSMVTVPAVELIILSLNSRIYSASLLTPYGHHCFLCHCTMFVPDGNVFSPHLVIAKV</sequence>
<protein>
    <submittedName>
        <fullName evidence="1">Putative secreted protein</fullName>
    </submittedName>
</protein>
<evidence type="ECO:0000313" key="1">
    <source>
        <dbReference type="EMBL" id="NOV52417.1"/>
    </source>
</evidence>
<dbReference type="EMBL" id="GIDH01000474">
    <property type="protein sequence ID" value="NOV52417.1"/>
    <property type="molecule type" value="Transcribed_RNA"/>
</dbReference>
<reference evidence="1" key="1">
    <citation type="submission" date="2019-12" db="EMBL/GenBank/DDBJ databases">
        <title>The sialotranscriptome of the gopher-tortoise tick, Amblyomma tuberculatum.</title>
        <authorList>
            <person name="Karim S."/>
            <person name="Andersen J."/>
            <person name="Kumar D."/>
            <person name="Adamson S."/>
            <person name="Ennen J."/>
            <person name="Qualis C.P."/>
            <person name="Ribeiro J.M.C."/>
        </authorList>
    </citation>
    <scope>NUCLEOTIDE SEQUENCE</scope>
    <source>
        <strain evidence="1">Removed</strain>
        <tissue evidence="1">Salivary glands</tissue>
    </source>
</reference>
<name>A0A6M2E5U4_9ACAR</name>
<proteinExistence type="predicted"/>
<organism evidence="1">
    <name type="scientific">Amblyomma tuberculatum</name>
    <dbReference type="NCBI Taxonomy" id="48802"/>
    <lineage>
        <taxon>Eukaryota</taxon>
        <taxon>Metazoa</taxon>
        <taxon>Ecdysozoa</taxon>
        <taxon>Arthropoda</taxon>
        <taxon>Chelicerata</taxon>
        <taxon>Arachnida</taxon>
        <taxon>Acari</taxon>
        <taxon>Parasitiformes</taxon>
        <taxon>Ixodida</taxon>
        <taxon>Ixodoidea</taxon>
        <taxon>Ixodidae</taxon>
        <taxon>Amblyomminae</taxon>
        <taxon>Amblyomma</taxon>
    </lineage>
</organism>